<feature type="transmembrane region" description="Helical" evidence="7">
    <location>
        <begin position="7"/>
        <end position="27"/>
    </location>
</feature>
<evidence type="ECO:0000256" key="5">
    <source>
        <dbReference type="ARBA" id="ARBA00022989"/>
    </source>
</evidence>
<feature type="transmembrane region" description="Helical" evidence="7">
    <location>
        <begin position="110"/>
        <end position="127"/>
    </location>
</feature>
<evidence type="ECO:0000313" key="10">
    <source>
        <dbReference type="Proteomes" id="UP000001740"/>
    </source>
</evidence>
<reference evidence="9 10" key="1">
    <citation type="journal article" date="2008" name="BMC Genomics">
        <title>Genome sequence and rapid evolution of the rice pathogen Xanthomonas oryzae pv. oryzae PXO99A.</title>
        <authorList>
            <person name="Salzberg S.L."/>
            <person name="Sommer D.D."/>
            <person name="Schatz M.C."/>
            <person name="Phillippy A.M."/>
            <person name="Rabinowicz P.D."/>
            <person name="Tsuge S."/>
            <person name="Furutani A."/>
            <person name="Ochiai H."/>
            <person name="Delcher A.L."/>
            <person name="Kelley D."/>
            <person name="Madupu R."/>
            <person name="Puiu D."/>
            <person name="Radune D."/>
            <person name="Shumway M."/>
            <person name="Trapnell C."/>
            <person name="Aparna G."/>
            <person name="Jha G."/>
            <person name="Pandey A."/>
            <person name="Patil P.B."/>
            <person name="Ishihara H."/>
            <person name="Meyer D.F."/>
            <person name="Szurek B."/>
            <person name="Verdier V."/>
            <person name="Koebnik R."/>
            <person name="Dow J.M."/>
            <person name="Ryan R.P."/>
            <person name="Hirata H."/>
            <person name="Tsuyumu S."/>
            <person name="Won Lee S."/>
            <person name="Seo Y.S."/>
            <person name="Sriariyanum M."/>
            <person name="Ronald P.C."/>
            <person name="Sonti R.V."/>
            <person name="Van Sluys M.A."/>
            <person name="Leach J.E."/>
            <person name="White F.F."/>
            <person name="Bogdanove A.J."/>
        </authorList>
    </citation>
    <scope>NUCLEOTIDE SEQUENCE [LARGE SCALE GENOMIC DNA]</scope>
    <source>
        <strain evidence="9 10">PXO99A</strain>
    </source>
</reference>
<keyword evidence="3" id="KW-0808">Transferase</keyword>
<dbReference type="CDD" id="cd16017">
    <property type="entry name" value="LptA"/>
    <property type="match status" value="1"/>
</dbReference>
<organism evidence="9 10">
    <name type="scientific">Xanthomonas oryzae pv. oryzae (strain PXO99A)</name>
    <dbReference type="NCBI Taxonomy" id="360094"/>
    <lineage>
        <taxon>Bacteria</taxon>
        <taxon>Pseudomonadati</taxon>
        <taxon>Pseudomonadota</taxon>
        <taxon>Gammaproteobacteria</taxon>
        <taxon>Lysobacterales</taxon>
        <taxon>Lysobacteraceae</taxon>
        <taxon>Xanthomonas</taxon>
    </lineage>
</organism>
<dbReference type="KEGG" id="xop:PXO_04885"/>
<evidence type="ECO:0000313" key="9">
    <source>
        <dbReference type="EMBL" id="ACD58123.1"/>
    </source>
</evidence>
<dbReference type="PANTHER" id="PTHR30443">
    <property type="entry name" value="INNER MEMBRANE PROTEIN"/>
    <property type="match status" value="1"/>
</dbReference>
<dbReference type="GO" id="GO:0016776">
    <property type="term" value="F:phosphotransferase activity, phosphate group as acceptor"/>
    <property type="evidence" value="ECO:0007669"/>
    <property type="project" value="TreeGrafter"/>
</dbReference>
<comment type="subcellular location">
    <subcellularLocation>
        <location evidence="1">Cell membrane</location>
        <topology evidence="1">Multi-pass membrane protein</topology>
    </subcellularLocation>
</comment>
<dbReference type="InterPro" id="IPR017850">
    <property type="entry name" value="Alkaline_phosphatase_core_sf"/>
</dbReference>
<evidence type="ECO:0000256" key="7">
    <source>
        <dbReference type="SAM" id="Phobius"/>
    </source>
</evidence>
<dbReference type="EMBL" id="CP000967">
    <property type="protein sequence ID" value="ACD58123.1"/>
    <property type="molecule type" value="Genomic_DNA"/>
</dbReference>
<feature type="transmembrane region" description="Helical" evidence="7">
    <location>
        <begin position="58"/>
        <end position="77"/>
    </location>
</feature>
<dbReference type="GO" id="GO:0005886">
    <property type="term" value="C:plasma membrane"/>
    <property type="evidence" value="ECO:0007669"/>
    <property type="project" value="UniProtKB-SubCell"/>
</dbReference>
<dbReference type="eggNOG" id="COG2194">
    <property type="taxonomic scope" value="Bacteria"/>
</dbReference>
<dbReference type="SUPFAM" id="SSF53649">
    <property type="entry name" value="Alkaline phosphatase-like"/>
    <property type="match status" value="1"/>
</dbReference>
<proteinExistence type="predicted"/>
<dbReference type="InterPro" id="IPR000917">
    <property type="entry name" value="Sulfatase_N"/>
</dbReference>
<dbReference type="InterPro" id="IPR040423">
    <property type="entry name" value="PEA_transferase"/>
</dbReference>
<dbReference type="Pfam" id="PF00884">
    <property type="entry name" value="Sulfatase"/>
    <property type="match status" value="1"/>
</dbReference>
<evidence type="ECO:0000256" key="3">
    <source>
        <dbReference type="ARBA" id="ARBA00022679"/>
    </source>
</evidence>
<evidence type="ECO:0000259" key="8">
    <source>
        <dbReference type="Pfam" id="PF00884"/>
    </source>
</evidence>
<evidence type="ECO:0000256" key="1">
    <source>
        <dbReference type="ARBA" id="ARBA00004651"/>
    </source>
</evidence>
<dbReference type="GO" id="GO:0009244">
    <property type="term" value="P:lipopolysaccharide core region biosynthetic process"/>
    <property type="evidence" value="ECO:0007669"/>
    <property type="project" value="TreeGrafter"/>
</dbReference>
<accession>A0A0K0GIZ3</accession>
<name>A0A0K0GIZ3_XANOP</name>
<keyword evidence="5 7" id="KW-1133">Transmembrane helix</keyword>
<dbReference type="HOGENOM" id="CLU_018534_3_2_6"/>
<evidence type="ECO:0000256" key="6">
    <source>
        <dbReference type="ARBA" id="ARBA00023136"/>
    </source>
</evidence>
<keyword evidence="6 7" id="KW-0472">Membrane</keyword>
<dbReference type="Proteomes" id="UP000001740">
    <property type="component" value="Chromosome"/>
</dbReference>
<feature type="transmembrane region" description="Helical" evidence="7">
    <location>
        <begin position="33"/>
        <end position="51"/>
    </location>
</feature>
<feature type="domain" description="Sulfatase N-terminal" evidence="8">
    <location>
        <begin position="230"/>
        <end position="511"/>
    </location>
</feature>
<gene>
    <name evidence="9" type="ordered locus">PXO_04885</name>
</gene>
<dbReference type="InterPro" id="IPR058130">
    <property type="entry name" value="PEA_transf_C"/>
</dbReference>
<evidence type="ECO:0000256" key="2">
    <source>
        <dbReference type="ARBA" id="ARBA00022475"/>
    </source>
</evidence>
<feature type="transmembrane region" description="Helical" evidence="7">
    <location>
        <begin position="139"/>
        <end position="157"/>
    </location>
</feature>
<dbReference type="PANTHER" id="PTHR30443:SF0">
    <property type="entry name" value="PHOSPHOETHANOLAMINE TRANSFERASE EPTA"/>
    <property type="match status" value="1"/>
</dbReference>
<dbReference type="AlphaFoldDB" id="A0A0K0GIZ3"/>
<keyword evidence="4 7" id="KW-0812">Transmembrane</keyword>
<dbReference type="Gene3D" id="3.40.720.10">
    <property type="entry name" value="Alkaline Phosphatase, subunit A"/>
    <property type="match status" value="1"/>
</dbReference>
<keyword evidence="2" id="KW-1003">Cell membrane</keyword>
<sequence>MLRGKRALVGAAFFVSVSLTPVVMLIVNGGDDVGISALYALAGLVVSVSPLRRLPRLTCTWLALISAGAIVQVEMLLRFGGMVDVNALALVSETTSGEALPLLHSVPVRLLFGWGLIVVIWGGLMLWPPRLLRWPGRRLALFGGGVCAALLAIVVAFEGLHETPVGAAFDQPSLERMEALRRGYPTGMPLVIWEYFRQRRELVAADAGLESFRFGASRLVVGGWPRRVHVLVIGETGRADHWALNGYSRDSTPRLSSRNDLISFTKFYSRATFTRLSVPVILSRKPPGSVEATFGERSLLQAAREAGYHTVWLSNQAPMGFHDSPITVLAKDADDVRFVSPVDYRHAGVRDEDLLPHVRRLLAADQRDLFLVIHTMGSHFRYRDRYRPEDAVFLPDKPEHGDARLYDPNHKEYLVNGYDNSIRATDRFLDGLIAQLGKLDAASWMFYVADHGEALFDDCRAESGHGQSSPATHHVAAVWWGSEAYIKHAPEAVRNLRANADAMLSTSMVFDTTTRLAGIDVPGYRQSYDFSSAEPGIPLDIASLPLDVPRCH</sequence>
<evidence type="ECO:0000256" key="4">
    <source>
        <dbReference type="ARBA" id="ARBA00022692"/>
    </source>
</evidence>
<protein>
    <submittedName>
        <fullName evidence="9">Sulfatase domain protein</fullName>
    </submittedName>
</protein>